<dbReference type="Proteomes" id="UP000199652">
    <property type="component" value="Unassembled WGS sequence"/>
</dbReference>
<gene>
    <name evidence="7" type="primary">glgA</name>
    <name evidence="10" type="ORF">SAMN04488579_103100</name>
</gene>
<dbReference type="Pfam" id="PF08323">
    <property type="entry name" value="Glyco_transf_5"/>
    <property type="match status" value="1"/>
</dbReference>
<keyword evidence="4 7" id="KW-0328">Glycosyltransferase</keyword>
<keyword evidence="11" id="KW-1185">Reference proteome</keyword>
<evidence type="ECO:0000259" key="9">
    <source>
        <dbReference type="Pfam" id="PF08323"/>
    </source>
</evidence>
<evidence type="ECO:0000256" key="7">
    <source>
        <dbReference type="HAMAP-Rule" id="MF_00484"/>
    </source>
</evidence>
<dbReference type="CDD" id="cd03791">
    <property type="entry name" value="GT5_Glycogen_synthase_DULL1-like"/>
    <property type="match status" value="1"/>
</dbReference>
<dbReference type="STRING" id="1528.SAMN04488579_103100"/>
<evidence type="ECO:0000256" key="1">
    <source>
        <dbReference type="ARBA" id="ARBA00001478"/>
    </source>
</evidence>
<dbReference type="GO" id="GO:0009011">
    <property type="term" value="F:alpha-1,4-glucan glucosyltransferase (ADP-glucose donor) activity"/>
    <property type="evidence" value="ECO:0007669"/>
    <property type="project" value="UniProtKB-UniRule"/>
</dbReference>
<proteinExistence type="inferred from homology"/>
<dbReference type="EC" id="2.4.1.21" evidence="7"/>
<accession>A0A1H3CIW2</accession>
<dbReference type="SUPFAM" id="SSF53756">
    <property type="entry name" value="UDP-Glycosyltransferase/glycogen phosphorylase"/>
    <property type="match status" value="1"/>
</dbReference>
<dbReference type="AlphaFoldDB" id="A0A1H3CIW2"/>
<dbReference type="PANTHER" id="PTHR45825">
    <property type="entry name" value="GRANULE-BOUND STARCH SYNTHASE 1, CHLOROPLASTIC/AMYLOPLASTIC"/>
    <property type="match status" value="1"/>
</dbReference>
<keyword evidence="6 7" id="KW-0320">Glycogen biosynthesis</keyword>
<dbReference type="OrthoDB" id="9808590at2"/>
<name>A0A1H3CIW2_EUBBA</name>
<dbReference type="GO" id="GO:0004373">
    <property type="term" value="F:alpha-1,4-glucan glucosyltransferase (UDP-glucose donor) activity"/>
    <property type="evidence" value="ECO:0007669"/>
    <property type="project" value="InterPro"/>
</dbReference>
<dbReference type="GO" id="GO:0005978">
    <property type="term" value="P:glycogen biosynthetic process"/>
    <property type="evidence" value="ECO:0007669"/>
    <property type="project" value="UniProtKB-UniRule"/>
</dbReference>
<comment type="similarity">
    <text evidence="3 7">Belongs to the glycosyltransferase 1 family. Bacterial/plant glycogen synthase subfamily.</text>
</comment>
<evidence type="ECO:0000256" key="5">
    <source>
        <dbReference type="ARBA" id="ARBA00022679"/>
    </source>
</evidence>
<dbReference type="InterPro" id="IPR011835">
    <property type="entry name" value="GS/SS"/>
</dbReference>
<comment type="catalytic activity">
    <reaction evidence="1 7">
        <text>[(1-&gt;4)-alpha-D-glucosyl](n) + ADP-alpha-D-glucose = [(1-&gt;4)-alpha-D-glucosyl](n+1) + ADP + H(+)</text>
        <dbReference type="Rhea" id="RHEA:18189"/>
        <dbReference type="Rhea" id="RHEA-COMP:9584"/>
        <dbReference type="Rhea" id="RHEA-COMP:9587"/>
        <dbReference type="ChEBI" id="CHEBI:15378"/>
        <dbReference type="ChEBI" id="CHEBI:15444"/>
        <dbReference type="ChEBI" id="CHEBI:57498"/>
        <dbReference type="ChEBI" id="CHEBI:456216"/>
        <dbReference type="EC" id="2.4.1.21"/>
    </reaction>
</comment>
<dbReference type="UniPathway" id="UPA00164"/>
<sequence length="477" mass="55029">MDKLKVLFAAPECYPFAKSGGLGDVVGALPKAFPKDEVDIRVILPKYACIPEKYSKEFKLLDIFYVTIGRTDQYVGIQKYRMDGVTYYFLDNEYYFKRPELYGYYDDGERFIYFCRAVLEAIPYIDFYPDILHCHDWQTALIPYLLKEQYQWHYLNTRSIFTIHNMKYQGLYGFDDLQHLLNFDYFPAAMEYYKKINLMKGALYTSDLVTTVSPSYAEEIKDPFYGEGLDGVIRDIADKEVGILNGIDEKEYNPQTDPAIYVNYTRSLKKKTENKLALQEELDLPVTANKPMVAMITRLVEQKGLDLVAAVIHEILQMDIQLVILGTGDPAYENLLREVAYTYPDKMRTIIDFNEGLSRKIYAGSDLFLMPSKFEPCGLSQMIAMRYGSIPIVRQTGGLKDTVQYFNGDTGEGNGYGFATYNAHDMLYTIQTAVGLYYDYPELWKTLVNNASKTNFDWSQSAQTYLYYYKKVAGKLV</sequence>
<dbReference type="HAMAP" id="MF_00484">
    <property type="entry name" value="Glycogen_synth"/>
    <property type="match status" value="1"/>
</dbReference>
<dbReference type="NCBIfam" id="NF001898">
    <property type="entry name" value="PRK00654.1-1"/>
    <property type="match status" value="1"/>
</dbReference>
<evidence type="ECO:0000313" key="11">
    <source>
        <dbReference type="Proteomes" id="UP000199652"/>
    </source>
</evidence>
<evidence type="ECO:0000256" key="4">
    <source>
        <dbReference type="ARBA" id="ARBA00022676"/>
    </source>
</evidence>
<evidence type="ECO:0000313" key="10">
    <source>
        <dbReference type="EMBL" id="SDX53419.1"/>
    </source>
</evidence>
<evidence type="ECO:0000259" key="8">
    <source>
        <dbReference type="Pfam" id="PF00534"/>
    </source>
</evidence>
<dbReference type="Gene3D" id="3.40.50.2000">
    <property type="entry name" value="Glycogen Phosphorylase B"/>
    <property type="match status" value="2"/>
</dbReference>
<feature type="domain" description="Glycosyl transferase family 1" evidence="8">
    <location>
        <begin position="288"/>
        <end position="431"/>
    </location>
</feature>
<dbReference type="NCBIfam" id="TIGR02095">
    <property type="entry name" value="glgA"/>
    <property type="match status" value="1"/>
</dbReference>
<protein>
    <recommendedName>
        <fullName evidence="7">Glycogen synthase</fullName>
        <ecNumber evidence="7">2.4.1.21</ecNumber>
    </recommendedName>
    <alternativeName>
        <fullName evidence="7">Starch [bacterial glycogen] synthase</fullName>
    </alternativeName>
</protein>
<evidence type="ECO:0000256" key="3">
    <source>
        <dbReference type="ARBA" id="ARBA00010281"/>
    </source>
</evidence>
<organism evidence="10 11">
    <name type="scientific">Eubacterium barkeri</name>
    <name type="common">Clostridium barkeri</name>
    <dbReference type="NCBI Taxonomy" id="1528"/>
    <lineage>
        <taxon>Bacteria</taxon>
        <taxon>Bacillati</taxon>
        <taxon>Bacillota</taxon>
        <taxon>Clostridia</taxon>
        <taxon>Eubacteriales</taxon>
        <taxon>Eubacteriaceae</taxon>
        <taxon>Eubacterium</taxon>
    </lineage>
</organism>
<feature type="domain" description="Starch synthase catalytic" evidence="9">
    <location>
        <begin position="5"/>
        <end position="234"/>
    </location>
</feature>
<keyword evidence="5 7" id="KW-0808">Transferase</keyword>
<comment type="pathway">
    <text evidence="7">Glycan biosynthesis; glycogen biosynthesis.</text>
</comment>
<dbReference type="InterPro" id="IPR013534">
    <property type="entry name" value="Starch_synth_cat_dom"/>
</dbReference>
<dbReference type="EMBL" id="FNOU01000003">
    <property type="protein sequence ID" value="SDX53419.1"/>
    <property type="molecule type" value="Genomic_DNA"/>
</dbReference>
<evidence type="ECO:0000256" key="6">
    <source>
        <dbReference type="ARBA" id="ARBA00023056"/>
    </source>
</evidence>
<dbReference type="RefSeq" id="WP_090243357.1">
    <property type="nucleotide sequence ID" value="NZ_FNOU01000003.1"/>
</dbReference>
<dbReference type="Pfam" id="PF00534">
    <property type="entry name" value="Glycos_transf_1"/>
    <property type="match status" value="1"/>
</dbReference>
<feature type="binding site" evidence="7">
    <location>
        <position position="18"/>
    </location>
    <ligand>
        <name>ADP-alpha-D-glucose</name>
        <dbReference type="ChEBI" id="CHEBI:57498"/>
    </ligand>
</feature>
<dbReference type="PANTHER" id="PTHR45825:SF11">
    <property type="entry name" value="ALPHA AMYLASE DOMAIN-CONTAINING PROTEIN"/>
    <property type="match status" value="1"/>
</dbReference>
<comment type="function">
    <text evidence="2 7">Synthesizes alpha-1,4-glucan chains using ADP-glucose.</text>
</comment>
<evidence type="ECO:0000256" key="2">
    <source>
        <dbReference type="ARBA" id="ARBA00002764"/>
    </source>
</evidence>
<reference evidence="11" key="1">
    <citation type="submission" date="2016-10" db="EMBL/GenBank/DDBJ databases">
        <authorList>
            <person name="Varghese N."/>
            <person name="Submissions S."/>
        </authorList>
    </citation>
    <scope>NUCLEOTIDE SEQUENCE [LARGE SCALE GENOMIC DNA]</scope>
    <source>
        <strain evidence="11">VPI 5359</strain>
    </source>
</reference>
<dbReference type="InterPro" id="IPR001296">
    <property type="entry name" value="Glyco_trans_1"/>
</dbReference>